<name>A0A4V2P917_9GAMM</name>
<proteinExistence type="predicted"/>
<dbReference type="CDD" id="cd01522">
    <property type="entry name" value="RHOD_1"/>
    <property type="match status" value="1"/>
</dbReference>
<dbReference type="RefSeq" id="WP_131906089.1">
    <property type="nucleotide sequence ID" value="NZ_BAAAFU010000004.1"/>
</dbReference>
<feature type="domain" description="Rhodanese" evidence="1">
    <location>
        <begin position="20"/>
        <end position="123"/>
    </location>
</feature>
<dbReference type="Gene3D" id="3.40.250.10">
    <property type="entry name" value="Rhodanese-like domain"/>
    <property type="match status" value="1"/>
</dbReference>
<keyword evidence="3" id="KW-1185">Reference proteome</keyword>
<sequence>MNTKTLGHLSSLEAAALLKENHEAKLIDIRTSMEFLFIGHPKESIHVAWMDDPDWEINPNFYKEVNQIQKASTNNNCPIILICRSGNRSEKAGLELIEAGMENIYHVTDGFEGELDENNQRGTLDGWRFNGLPWEQC</sequence>
<dbReference type="InterPro" id="IPR036873">
    <property type="entry name" value="Rhodanese-like_dom_sf"/>
</dbReference>
<dbReference type="PANTHER" id="PTHR45431">
    <property type="entry name" value="RHODANESE-LIKE DOMAIN-CONTAINING PROTEIN 15, CHLOROPLASTIC"/>
    <property type="match status" value="1"/>
</dbReference>
<evidence type="ECO:0000313" key="3">
    <source>
        <dbReference type="Proteomes" id="UP000294887"/>
    </source>
</evidence>
<dbReference type="SMART" id="SM00450">
    <property type="entry name" value="RHOD"/>
    <property type="match status" value="1"/>
</dbReference>
<dbReference type="SUPFAM" id="SSF52821">
    <property type="entry name" value="Rhodanese/Cell cycle control phosphatase"/>
    <property type="match status" value="1"/>
</dbReference>
<dbReference type="OrthoDB" id="7835227at2"/>
<dbReference type="PANTHER" id="PTHR45431:SF3">
    <property type="entry name" value="RHODANESE-LIKE DOMAIN-CONTAINING PROTEIN 15, CHLOROPLASTIC"/>
    <property type="match status" value="1"/>
</dbReference>
<keyword evidence="2" id="KW-0808">Transferase</keyword>
<evidence type="ECO:0000259" key="1">
    <source>
        <dbReference type="PROSITE" id="PS50206"/>
    </source>
</evidence>
<dbReference type="Proteomes" id="UP000294887">
    <property type="component" value="Unassembled WGS sequence"/>
</dbReference>
<dbReference type="AlphaFoldDB" id="A0A4V2P917"/>
<organism evidence="2 3">
    <name type="scientific">Cocleimonas flava</name>
    <dbReference type="NCBI Taxonomy" id="634765"/>
    <lineage>
        <taxon>Bacteria</taxon>
        <taxon>Pseudomonadati</taxon>
        <taxon>Pseudomonadota</taxon>
        <taxon>Gammaproteobacteria</taxon>
        <taxon>Thiotrichales</taxon>
        <taxon>Thiotrichaceae</taxon>
        <taxon>Cocleimonas</taxon>
    </lineage>
</organism>
<protein>
    <submittedName>
        <fullName evidence="2">Thiosulfate sulfurtransferase</fullName>
    </submittedName>
</protein>
<dbReference type="InterPro" id="IPR001763">
    <property type="entry name" value="Rhodanese-like_dom"/>
</dbReference>
<reference evidence="2 3" key="1">
    <citation type="submission" date="2019-03" db="EMBL/GenBank/DDBJ databases">
        <title>Genomic Encyclopedia of Type Strains, Phase IV (KMG-IV): sequencing the most valuable type-strain genomes for metagenomic binning, comparative biology and taxonomic classification.</title>
        <authorList>
            <person name="Goeker M."/>
        </authorList>
    </citation>
    <scope>NUCLEOTIDE SEQUENCE [LARGE SCALE GENOMIC DNA]</scope>
    <source>
        <strain evidence="2 3">DSM 24830</strain>
    </source>
</reference>
<evidence type="ECO:0000313" key="2">
    <source>
        <dbReference type="EMBL" id="TCJ87845.1"/>
    </source>
</evidence>
<gene>
    <name evidence="2" type="ORF">EV695_2361</name>
</gene>
<dbReference type="Pfam" id="PF00581">
    <property type="entry name" value="Rhodanese"/>
    <property type="match status" value="1"/>
</dbReference>
<dbReference type="PROSITE" id="PS50206">
    <property type="entry name" value="RHODANESE_3"/>
    <property type="match status" value="1"/>
</dbReference>
<comment type="caution">
    <text evidence="2">The sequence shown here is derived from an EMBL/GenBank/DDBJ whole genome shotgun (WGS) entry which is preliminary data.</text>
</comment>
<dbReference type="EMBL" id="SMFQ01000003">
    <property type="protein sequence ID" value="TCJ87845.1"/>
    <property type="molecule type" value="Genomic_DNA"/>
</dbReference>
<dbReference type="GO" id="GO:0016740">
    <property type="term" value="F:transferase activity"/>
    <property type="evidence" value="ECO:0007669"/>
    <property type="project" value="UniProtKB-KW"/>
</dbReference>
<accession>A0A4V2P917</accession>
<dbReference type="InterPro" id="IPR052367">
    <property type="entry name" value="Thiosulfate_ST/Rhodanese-like"/>
</dbReference>